<feature type="region of interest" description="Disordered" evidence="1">
    <location>
        <begin position="1"/>
        <end position="25"/>
    </location>
</feature>
<comment type="caution">
    <text evidence="2">The sequence shown here is derived from an EMBL/GenBank/DDBJ whole genome shotgun (WGS) entry which is preliminary data.</text>
</comment>
<organism evidence="2 3">
    <name type="scientific">Caerostris extrusa</name>
    <name type="common">Bark spider</name>
    <name type="synonym">Caerostris bankana</name>
    <dbReference type="NCBI Taxonomy" id="172846"/>
    <lineage>
        <taxon>Eukaryota</taxon>
        <taxon>Metazoa</taxon>
        <taxon>Ecdysozoa</taxon>
        <taxon>Arthropoda</taxon>
        <taxon>Chelicerata</taxon>
        <taxon>Arachnida</taxon>
        <taxon>Araneae</taxon>
        <taxon>Araneomorphae</taxon>
        <taxon>Entelegynae</taxon>
        <taxon>Araneoidea</taxon>
        <taxon>Araneidae</taxon>
        <taxon>Caerostris</taxon>
    </lineage>
</organism>
<sequence length="100" mass="11149">MVNDLKHHARKTLSGSTVADGIASRHSGKVMEISQRLPLLMKLIRSRELGGRTQSLETLQLSTFYKTTTSRKDEVIRNGLPCQMPYTGFKPLPLPMVQPG</sequence>
<dbReference type="AlphaFoldDB" id="A0AAV4NBZ6"/>
<accession>A0AAV4NBZ6</accession>
<dbReference type="Proteomes" id="UP001054945">
    <property type="component" value="Unassembled WGS sequence"/>
</dbReference>
<evidence type="ECO:0000256" key="1">
    <source>
        <dbReference type="SAM" id="MobiDB-lite"/>
    </source>
</evidence>
<protein>
    <submittedName>
        <fullName evidence="2">Uncharacterized protein</fullName>
    </submittedName>
</protein>
<evidence type="ECO:0000313" key="3">
    <source>
        <dbReference type="Proteomes" id="UP001054945"/>
    </source>
</evidence>
<reference evidence="2 3" key="1">
    <citation type="submission" date="2021-06" db="EMBL/GenBank/DDBJ databases">
        <title>Caerostris extrusa draft genome.</title>
        <authorList>
            <person name="Kono N."/>
            <person name="Arakawa K."/>
        </authorList>
    </citation>
    <scope>NUCLEOTIDE SEQUENCE [LARGE SCALE GENOMIC DNA]</scope>
</reference>
<keyword evidence="3" id="KW-1185">Reference proteome</keyword>
<evidence type="ECO:0000313" key="2">
    <source>
        <dbReference type="EMBL" id="GIX82300.1"/>
    </source>
</evidence>
<dbReference type="EMBL" id="BPLR01020767">
    <property type="protein sequence ID" value="GIX82300.1"/>
    <property type="molecule type" value="Genomic_DNA"/>
</dbReference>
<name>A0AAV4NBZ6_CAEEX</name>
<proteinExistence type="predicted"/>
<gene>
    <name evidence="2" type="ORF">CEXT_654331</name>
</gene>